<comment type="caution">
    <text evidence="1">The sequence shown here is derived from an EMBL/GenBank/DDBJ whole genome shotgun (WGS) entry which is preliminary data.</text>
</comment>
<dbReference type="AlphaFoldDB" id="A0A3S0AGR7"/>
<evidence type="ECO:0000313" key="1">
    <source>
        <dbReference type="EMBL" id="RTE55456.1"/>
    </source>
</evidence>
<dbReference type="Proteomes" id="UP000267585">
    <property type="component" value="Unassembled WGS sequence"/>
</dbReference>
<proteinExistence type="predicted"/>
<protein>
    <submittedName>
        <fullName evidence="1">DUF1569 domain-containing protein</fullName>
    </submittedName>
</protein>
<organism evidence="1 2">
    <name type="scientific">Arenibacter aquaticus</name>
    <dbReference type="NCBI Taxonomy" id="2489054"/>
    <lineage>
        <taxon>Bacteria</taxon>
        <taxon>Pseudomonadati</taxon>
        <taxon>Bacteroidota</taxon>
        <taxon>Flavobacteriia</taxon>
        <taxon>Flavobacteriales</taxon>
        <taxon>Flavobacteriaceae</taxon>
        <taxon>Arenibacter</taxon>
    </lineage>
</organism>
<gene>
    <name evidence="1" type="ORF">EHW67_02500</name>
</gene>
<accession>A0A3S0AGR7</accession>
<dbReference type="EMBL" id="RQPJ01000001">
    <property type="protein sequence ID" value="RTE55456.1"/>
    <property type="molecule type" value="Genomic_DNA"/>
</dbReference>
<keyword evidence="2" id="KW-1185">Reference proteome</keyword>
<evidence type="ECO:0000313" key="2">
    <source>
        <dbReference type="Proteomes" id="UP000267585"/>
    </source>
</evidence>
<dbReference type="RefSeq" id="WP_126160759.1">
    <property type="nucleotide sequence ID" value="NZ_RQPJ01000001.1"/>
</dbReference>
<dbReference type="Pfam" id="PF07606">
    <property type="entry name" value="DUF1569"/>
    <property type="match status" value="1"/>
</dbReference>
<dbReference type="InterPro" id="IPR011463">
    <property type="entry name" value="DUF1569"/>
</dbReference>
<sequence length="150" mass="17591">MKTIFDKTTRNGLIARIELLHENSAANWGKMNVSQMLKHCTLYDEWLLGKNNPIYKQAFIGKIFGKMALKSMIKDERPLKQNMGTLDELKVTESNGNVSVQKEKWIDLIREFEHFSNPDFIHTFFGKMTKEQIGYLDYKHTDHHLRQFGV</sequence>
<dbReference type="OrthoDB" id="2599194at2"/>
<reference evidence="1 2" key="1">
    <citation type="submission" date="2018-11" db="EMBL/GenBank/DDBJ databases">
        <title>Arenibacter aquaticus sp.nov., a marine bacterium isolated from surface seawater in the South China Sea.</title>
        <authorList>
            <person name="Guo J."/>
            <person name="Sun J."/>
        </authorList>
    </citation>
    <scope>NUCLEOTIDE SEQUENCE [LARGE SCALE GENOMIC DNA]</scope>
    <source>
        <strain evidence="1 2">GUO666</strain>
    </source>
</reference>
<name>A0A3S0AGR7_9FLAO</name>